<keyword evidence="3" id="KW-0349">Heme</keyword>
<protein>
    <recommendedName>
        <fullName evidence="10">Dyp-type peroxidase C-terminal domain-containing protein</fullName>
    </recommendedName>
</protein>
<dbReference type="PANTHER" id="PTHR30521">
    <property type="entry name" value="DEFERROCHELATASE/PEROXIDASE"/>
    <property type="match status" value="1"/>
</dbReference>
<feature type="region of interest" description="Disordered" evidence="9">
    <location>
        <begin position="1"/>
        <end position="20"/>
    </location>
</feature>
<dbReference type="PANTHER" id="PTHR30521:SF4">
    <property type="entry name" value="DEFERROCHELATASE"/>
    <property type="match status" value="1"/>
</dbReference>
<comment type="cofactor">
    <cofactor evidence="1">
        <name>heme b</name>
        <dbReference type="ChEBI" id="CHEBI:60344"/>
    </cofactor>
</comment>
<keyword evidence="7" id="KW-0408">Iron</keyword>
<comment type="caution">
    <text evidence="11">The sequence shown here is derived from an EMBL/GenBank/DDBJ whole genome shotgun (WGS) entry which is preliminary data.</text>
</comment>
<evidence type="ECO:0000256" key="7">
    <source>
        <dbReference type="ARBA" id="ARBA00023004"/>
    </source>
</evidence>
<evidence type="ECO:0000313" key="11">
    <source>
        <dbReference type="EMBL" id="GAA1516532.1"/>
    </source>
</evidence>
<dbReference type="SUPFAM" id="SSF54909">
    <property type="entry name" value="Dimeric alpha+beta barrel"/>
    <property type="match status" value="1"/>
</dbReference>
<dbReference type="InterPro" id="IPR048328">
    <property type="entry name" value="Dyp_perox_C"/>
</dbReference>
<proteinExistence type="inferred from homology"/>
<evidence type="ECO:0000256" key="3">
    <source>
        <dbReference type="ARBA" id="ARBA00022617"/>
    </source>
</evidence>
<comment type="similarity">
    <text evidence="8">Belongs to the DyP-type peroxidase family.</text>
</comment>
<dbReference type="RefSeq" id="WP_141004603.1">
    <property type="nucleotide sequence ID" value="NZ_BAAAOR010000015.1"/>
</dbReference>
<dbReference type="PROSITE" id="PS51404">
    <property type="entry name" value="DYP_PEROXIDASE"/>
    <property type="match status" value="1"/>
</dbReference>
<keyword evidence="12" id="KW-1185">Reference proteome</keyword>
<dbReference type="Pfam" id="PF20628">
    <property type="entry name" value="Dyp_perox_C"/>
    <property type="match status" value="1"/>
</dbReference>
<evidence type="ECO:0000313" key="12">
    <source>
        <dbReference type="Proteomes" id="UP001500842"/>
    </source>
</evidence>
<sequence length="406" mass="41556">MSGADGGGSPPTATRRRLLAGSAAGLAAGGGAGWWAGARGDATSTPTTPTTADPTSPAGASDDGAPVAARGRRQAGVDRPVRPPHHLSFVVLGEQGDAALGRTDVAALLAGLGEQVDVLTTSGDPRLPDMPGNLTVQVGVGAAWADLAEPGLGDRVRLPAFRGSDALAADLRGGDLVLAVAADDPALPDHVVDLLLADLPGLRVRWTQRAFRSPGTGAVVRNPLGFLDGIVQPEDAAAMDAGVWIRDGAATDGTIGVVRRFTLDGAAFARLGADEQAAVIGRRPDGTPLSGGAADADVDLTAKTPHGEYLVPADSHVRAAHPSFTGSALMARRSYAIRVDADGAAPRPGLLFCSFQDDVRVFARTQQRMDRVDRLMDFATPTAEIGFLVLPGFAPDRPLGSTLFGS</sequence>
<accession>A0ABN2AD48</accession>
<feature type="region of interest" description="Disordered" evidence="9">
    <location>
        <begin position="30"/>
        <end position="82"/>
    </location>
</feature>
<dbReference type="InterPro" id="IPR011008">
    <property type="entry name" value="Dimeric_a/b-barrel"/>
</dbReference>
<feature type="compositionally biased region" description="Low complexity" evidence="9">
    <location>
        <begin position="35"/>
        <end position="60"/>
    </location>
</feature>
<evidence type="ECO:0000259" key="10">
    <source>
        <dbReference type="Pfam" id="PF20628"/>
    </source>
</evidence>
<name>A0ABN2AD48_9ACTN</name>
<evidence type="ECO:0000256" key="2">
    <source>
        <dbReference type="ARBA" id="ARBA00022559"/>
    </source>
</evidence>
<reference evidence="11 12" key="1">
    <citation type="journal article" date="2019" name="Int. J. Syst. Evol. Microbiol.">
        <title>The Global Catalogue of Microorganisms (GCM) 10K type strain sequencing project: providing services to taxonomists for standard genome sequencing and annotation.</title>
        <authorList>
            <consortium name="The Broad Institute Genomics Platform"/>
            <consortium name="The Broad Institute Genome Sequencing Center for Infectious Disease"/>
            <person name="Wu L."/>
            <person name="Ma J."/>
        </authorList>
    </citation>
    <scope>NUCLEOTIDE SEQUENCE [LARGE SCALE GENOMIC DNA]</scope>
    <source>
        <strain evidence="11 12">JCM 14942</strain>
    </source>
</reference>
<dbReference type="InterPro" id="IPR006311">
    <property type="entry name" value="TAT_signal"/>
</dbReference>
<gene>
    <name evidence="11" type="ORF">GCM10009788_20940</name>
</gene>
<dbReference type="InterPro" id="IPR006314">
    <property type="entry name" value="Dyp_peroxidase"/>
</dbReference>
<keyword evidence="2" id="KW-0575">Peroxidase</keyword>
<evidence type="ECO:0000256" key="6">
    <source>
        <dbReference type="ARBA" id="ARBA00023002"/>
    </source>
</evidence>
<evidence type="ECO:0000256" key="5">
    <source>
        <dbReference type="ARBA" id="ARBA00022729"/>
    </source>
</evidence>
<feature type="domain" description="Dyp-type peroxidase C-terminal" evidence="10">
    <location>
        <begin position="221"/>
        <end position="392"/>
    </location>
</feature>
<evidence type="ECO:0000256" key="4">
    <source>
        <dbReference type="ARBA" id="ARBA00022723"/>
    </source>
</evidence>
<dbReference type="PROSITE" id="PS51318">
    <property type="entry name" value="TAT"/>
    <property type="match status" value="1"/>
</dbReference>
<dbReference type="EMBL" id="BAAAOR010000015">
    <property type="protein sequence ID" value="GAA1516532.1"/>
    <property type="molecule type" value="Genomic_DNA"/>
</dbReference>
<keyword evidence="6" id="KW-0560">Oxidoreductase</keyword>
<keyword evidence="5" id="KW-0732">Signal</keyword>
<dbReference type="Proteomes" id="UP001500842">
    <property type="component" value="Unassembled WGS sequence"/>
</dbReference>
<organism evidence="11 12">
    <name type="scientific">Nocardioides humi</name>
    <dbReference type="NCBI Taxonomy" id="449461"/>
    <lineage>
        <taxon>Bacteria</taxon>
        <taxon>Bacillati</taxon>
        <taxon>Actinomycetota</taxon>
        <taxon>Actinomycetes</taxon>
        <taxon>Propionibacteriales</taxon>
        <taxon>Nocardioidaceae</taxon>
        <taxon>Nocardioides</taxon>
    </lineage>
</organism>
<evidence type="ECO:0000256" key="1">
    <source>
        <dbReference type="ARBA" id="ARBA00001970"/>
    </source>
</evidence>
<evidence type="ECO:0000256" key="9">
    <source>
        <dbReference type="SAM" id="MobiDB-lite"/>
    </source>
</evidence>
<keyword evidence="4" id="KW-0479">Metal-binding</keyword>
<dbReference type="NCBIfam" id="TIGR01413">
    <property type="entry name" value="Dyp_perox_fam"/>
    <property type="match status" value="1"/>
</dbReference>
<evidence type="ECO:0000256" key="8">
    <source>
        <dbReference type="ARBA" id="ARBA00025737"/>
    </source>
</evidence>